<organism evidence="2 3">
    <name type="scientific">Cellulomonas fulva</name>
    <dbReference type="NCBI Taxonomy" id="2835530"/>
    <lineage>
        <taxon>Bacteria</taxon>
        <taxon>Bacillati</taxon>
        <taxon>Actinomycetota</taxon>
        <taxon>Actinomycetes</taxon>
        <taxon>Micrococcales</taxon>
        <taxon>Cellulomonadaceae</taxon>
        <taxon>Cellulomonas</taxon>
    </lineage>
</organism>
<keyword evidence="3" id="KW-1185">Reference proteome</keyword>
<name>A0ABS5TY05_9CELL</name>
<evidence type="ECO:0000313" key="3">
    <source>
        <dbReference type="Proteomes" id="UP000722125"/>
    </source>
</evidence>
<accession>A0ABS5TY05</accession>
<keyword evidence="1" id="KW-0472">Membrane</keyword>
<keyword evidence="1" id="KW-1133">Transmembrane helix</keyword>
<reference evidence="2 3" key="1">
    <citation type="submission" date="2021-05" db="EMBL/GenBank/DDBJ databases">
        <title>Description of Cellulomonas sp. DKR-3 sp. nov.</title>
        <authorList>
            <person name="Dahal R.H."/>
            <person name="Chaudhary D.K."/>
        </authorList>
    </citation>
    <scope>NUCLEOTIDE SEQUENCE [LARGE SCALE GENOMIC DNA]</scope>
    <source>
        <strain evidence="2 3">DKR-3</strain>
    </source>
</reference>
<dbReference type="Proteomes" id="UP000722125">
    <property type="component" value="Unassembled WGS sequence"/>
</dbReference>
<evidence type="ECO:0008006" key="4">
    <source>
        <dbReference type="Google" id="ProtNLM"/>
    </source>
</evidence>
<dbReference type="RefSeq" id="WP_214348461.1">
    <property type="nucleotide sequence ID" value="NZ_JAHBOH010000001.1"/>
</dbReference>
<keyword evidence="1" id="KW-0812">Transmembrane</keyword>
<proteinExistence type="predicted"/>
<dbReference type="EMBL" id="JAHBOH010000001">
    <property type="protein sequence ID" value="MBT0994006.1"/>
    <property type="molecule type" value="Genomic_DNA"/>
</dbReference>
<sequence length="91" mass="8906">MSEEIRTVSRDRAWGAMGLVGLAAVGGLALAGCTQGESACESPTITLSSASVPAGGTVTVTVEGAYSACHDQGEGAAPPIDSVDLVLRSGG</sequence>
<comment type="caution">
    <text evidence="2">The sequence shown here is derived from an EMBL/GenBank/DDBJ whole genome shotgun (WGS) entry which is preliminary data.</text>
</comment>
<dbReference type="PROSITE" id="PS51257">
    <property type="entry name" value="PROKAR_LIPOPROTEIN"/>
    <property type="match status" value="1"/>
</dbReference>
<evidence type="ECO:0000313" key="2">
    <source>
        <dbReference type="EMBL" id="MBT0994006.1"/>
    </source>
</evidence>
<protein>
    <recommendedName>
        <fullName evidence="4">Lipoprotein</fullName>
    </recommendedName>
</protein>
<gene>
    <name evidence="2" type="ORF">KIN34_06865</name>
</gene>
<evidence type="ECO:0000256" key="1">
    <source>
        <dbReference type="SAM" id="Phobius"/>
    </source>
</evidence>
<feature type="transmembrane region" description="Helical" evidence="1">
    <location>
        <begin position="12"/>
        <end position="32"/>
    </location>
</feature>